<evidence type="ECO:0000313" key="2">
    <source>
        <dbReference type="EMBL" id="NYG22523.1"/>
    </source>
</evidence>
<dbReference type="AlphaFoldDB" id="A0A852X305"/>
<comment type="caution">
    <text evidence="2">The sequence shown here is derived from an EMBL/GenBank/DDBJ whole genome shotgun (WGS) entry which is preliminary data.</text>
</comment>
<keyword evidence="3" id="KW-1185">Reference proteome</keyword>
<accession>A0A852X305</accession>
<organism evidence="2 3">
    <name type="scientific">Agromyces hippuratus</name>
    <dbReference type="NCBI Taxonomy" id="286438"/>
    <lineage>
        <taxon>Bacteria</taxon>
        <taxon>Bacillati</taxon>
        <taxon>Actinomycetota</taxon>
        <taxon>Actinomycetes</taxon>
        <taxon>Micrococcales</taxon>
        <taxon>Microbacteriaceae</taxon>
        <taxon>Agromyces</taxon>
    </lineage>
</organism>
<dbReference type="EMBL" id="JACCFI010000001">
    <property type="protein sequence ID" value="NYG22523.1"/>
    <property type="molecule type" value="Genomic_DNA"/>
</dbReference>
<reference evidence="2 3" key="1">
    <citation type="submission" date="2020-07" db="EMBL/GenBank/DDBJ databases">
        <title>Sequencing the genomes of 1000 actinobacteria strains.</title>
        <authorList>
            <person name="Klenk H.-P."/>
        </authorList>
    </citation>
    <scope>NUCLEOTIDE SEQUENCE [LARGE SCALE GENOMIC DNA]</scope>
    <source>
        <strain evidence="2 3">DSM 8598</strain>
    </source>
</reference>
<evidence type="ECO:0000256" key="1">
    <source>
        <dbReference type="SAM" id="Phobius"/>
    </source>
</evidence>
<protein>
    <submittedName>
        <fullName evidence="2">Uncharacterized protein</fullName>
    </submittedName>
</protein>
<sequence>MPLAVFLRTWLVSIVACLPLLALLLVPELMRSRAGSEQLLMIGTFALLALLVAAFVAAPVMSAIAAPVAERWTPRSAVRKTRAVWRSRTGQAWLTLGVAVLIYAAAQVVGYWVGAAVPSVSDNPAFGTDASASRWLIDYPAYALQAVTIYAITTLAVAWYGWRIRSLALAPTGADADARSRDLAATPVE</sequence>
<keyword evidence="1" id="KW-1133">Transmembrane helix</keyword>
<proteinExistence type="predicted"/>
<feature type="transmembrane region" description="Helical" evidence="1">
    <location>
        <begin position="142"/>
        <end position="162"/>
    </location>
</feature>
<name>A0A852X305_9MICO</name>
<feature type="transmembrane region" description="Helical" evidence="1">
    <location>
        <begin position="7"/>
        <end position="27"/>
    </location>
</feature>
<feature type="transmembrane region" description="Helical" evidence="1">
    <location>
        <begin position="39"/>
        <end position="69"/>
    </location>
</feature>
<gene>
    <name evidence="2" type="ORF">BJY17_003270</name>
</gene>
<dbReference type="Proteomes" id="UP000549066">
    <property type="component" value="Unassembled WGS sequence"/>
</dbReference>
<evidence type="ECO:0000313" key="3">
    <source>
        <dbReference type="Proteomes" id="UP000549066"/>
    </source>
</evidence>
<keyword evidence="1" id="KW-0472">Membrane</keyword>
<keyword evidence="1" id="KW-0812">Transmembrane</keyword>
<dbReference type="RefSeq" id="WP_179552318.1">
    <property type="nucleotide sequence ID" value="NZ_JACCFI010000001.1"/>
</dbReference>
<feature type="transmembrane region" description="Helical" evidence="1">
    <location>
        <begin position="90"/>
        <end position="113"/>
    </location>
</feature>